<evidence type="ECO:0000313" key="1">
    <source>
        <dbReference type="EMBL" id="GAJ14182.1"/>
    </source>
</evidence>
<accession>X1VB49</accession>
<proteinExistence type="predicted"/>
<reference evidence="1" key="1">
    <citation type="journal article" date="2014" name="Front. Microbiol.">
        <title>High frequency of phylogenetically diverse reductive dehalogenase-homologous genes in deep subseafloor sedimentary metagenomes.</title>
        <authorList>
            <person name="Kawai M."/>
            <person name="Futagami T."/>
            <person name="Toyoda A."/>
            <person name="Takaki Y."/>
            <person name="Nishi S."/>
            <person name="Hori S."/>
            <person name="Arai W."/>
            <person name="Tsubouchi T."/>
            <person name="Morono Y."/>
            <person name="Uchiyama I."/>
            <person name="Ito T."/>
            <person name="Fujiyama A."/>
            <person name="Inagaki F."/>
            <person name="Takami H."/>
        </authorList>
    </citation>
    <scope>NUCLEOTIDE SEQUENCE</scope>
    <source>
        <strain evidence="1">Expedition CK06-06</strain>
    </source>
</reference>
<comment type="caution">
    <text evidence="1">The sequence shown here is derived from an EMBL/GenBank/DDBJ whole genome shotgun (WGS) entry which is preliminary data.</text>
</comment>
<dbReference type="AlphaFoldDB" id="X1VB49"/>
<sequence>ALVNALEGLGFTSAEIEFEPKKTEILAKFWAESDLLNIQELGFADREDFEAKATEVDREALELKWR</sequence>
<name>X1VB49_9ZZZZ</name>
<feature type="non-terminal residue" evidence="1">
    <location>
        <position position="1"/>
    </location>
</feature>
<gene>
    <name evidence="1" type="ORF">S12H4_42421</name>
</gene>
<organism evidence="1">
    <name type="scientific">marine sediment metagenome</name>
    <dbReference type="NCBI Taxonomy" id="412755"/>
    <lineage>
        <taxon>unclassified sequences</taxon>
        <taxon>metagenomes</taxon>
        <taxon>ecological metagenomes</taxon>
    </lineage>
</organism>
<protein>
    <submittedName>
        <fullName evidence="1">Uncharacterized protein</fullName>
    </submittedName>
</protein>
<dbReference type="EMBL" id="BARW01025955">
    <property type="protein sequence ID" value="GAJ14182.1"/>
    <property type="molecule type" value="Genomic_DNA"/>
</dbReference>